<keyword evidence="3" id="KW-0547">Nucleotide-binding</keyword>
<evidence type="ECO:0000256" key="4">
    <source>
        <dbReference type="ARBA" id="ARBA00022840"/>
    </source>
</evidence>
<dbReference type="EMBL" id="AP024412">
    <property type="protein sequence ID" value="BCR36013.1"/>
    <property type="molecule type" value="Genomic_DNA"/>
</dbReference>
<dbReference type="Gene3D" id="3.40.50.300">
    <property type="entry name" value="P-loop containing nucleotide triphosphate hydrolases"/>
    <property type="match status" value="1"/>
</dbReference>
<dbReference type="InterPro" id="IPR017871">
    <property type="entry name" value="ABC_transporter-like_CS"/>
</dbReference>
<dbReference type="GO" id="GO:0016887">
    <property type="term" value="F:ATP hydrolysis activity"/>
    <property type="evidence" value="ECO:0007669"/>
    <property type="project" value="InterPro"/>
</dbReference>
<keyword evidence="7" id="KW-1185">Reference proteome</keyword>
<dbReference type="InterPro" id="IPR052156">
    <property type="entry name" value="BCAA_Transport_ATP-bd_LivF"/>
</dbReference>
<proteinExistence type="inferred from homology"/>
<dbReference type="PROSITE" id="PS00211">
    <property type="entry name" value="ABC_TRANSPORTER_1"/>
    <property type="match status" value="1"/>
</dbReference>
<dbReference type="SUPFAM" id="SSF52540">
    <property type="entry name" value="P-loop containing nucleoside triphosphate hydrolases"/>
    <property type="match status" value="1"/>
</dbReference>
<sequence length="251" mass="27601">MSNYILEIKDLEIDYGIVKAVKGISMHVEKGSIVAILGANGAGKTSTIRSISGFTKVKDGQILYNGEEIQNQHAYKIVQKGIMQSPEGRMILNGLTVEENLLVGAYSIEAKTDEQGVKTSRKVRIKGLLTEVYGYFPILLERRKQQASTLSGGEQQMLAIGRALMGAPELLLLDEPSLGLAPLIIRDIFNIIKKIKEDGRTILIVEQNARQTLKIADYAYVLEIGKVKIEGKAKDLLNDKDLISAYLGVVE</sequence>
<keyword evidence="4 6" id="KW-0067">ATP-binding</keyword>
<reference evidence="6" key="1">
    <citation type="submission" date="2021-01" db="EMBL/GenBank/DDBJ databases">
        <title>Draft genome sequence of Acholeplasmataceae bacterium strain Mahy22.</title>
        <authorList>
            <person name="Watanabe M."/>
            <person name="Kojima H."/>
            <person name="Fukui M."/>
        </authorList>
    </citation>
    <scope>NUCLEOTIDE SEQUENCE</scope>
    <source>
        <strain evidence="6">Mahy22</strain>
    </source>
</reference>
<evidence type="ECO:0000313" key="6">
    <source>
        <dbReference type="EMBL" id="BCR36013.1"/>
    </source>
</evidence>
<dbReference type="Proteomes" id="UP000620133">
    <property type="component" value="Chromosome"/>
</dbReference>
<dbReference type="Pfam" id="PF00005">
    <property type="entry name" value="ABC_tran"/>
    <property type="match status" value="1"/>
</dbReference>
<dbReference type="InterPro" id="IPR003593">
    <property type="entry name" value="AAA+_ATPase"/>
</dbReference>
<organism evidence="6 7">
    <name type="scientific">Mariniplasma anaerobium</name>
    <dbReference type="NCBI Taxonomy" id="2735436"/>
    <lineage>
        <taxon>Bacteria</taxon>
        <taxon>Bacillati</taxon>
        <taxon>Mycoplasmatota</taxon>
        <taxon>Mollicutes</taxon>
        <taxon>Acholeplasmatales</taxon>
        <taxon>Acholeplasmataceae</taxon>
        <taxon>Mariniplasma</taxon>
    </lineage>
</organism>
<evidence type="ECO:0000256" key="2">
    <source>
        <dbReference type="ARBA" id="ARBA00022448"/>
    </source>
</evidence>
<dbReference type="GO" id="GO:0015807">
    <property type="term" value="P:L-amino acid transport"/>
    <property type="evidence" value="ECO:0007669"/>
    <property type="project" value="TreeGrafter"/>
</dbReference>
<dbReference type="InterPro" id="IPR003439">
    <property type="entry name" value="ABC_transporter-like_ATP-bd"/>
</dbReference>
<gene>
    <name evidence="6" type="ORF">MPAN_009060</name>
</gene>
<protein>
    <submittedName>
        <fullName evidence="6">ABC transporter ATP-binding protein</fullName>
    </submittedName>
</protein>
<evidence type="ECO:0000313" key="7">
    <source>
        <dbReference type="Proteomes" id="UP000620133"/>
    </source>
</evidence>
<evidence type="ECO:0000256" key="5">
    <source>
        <dbReference type="ARBA" id="ARBA00022970"/>
    </source>
</evidence>
<dbReference type="PROSITE" id="PS50893">
    <property type="entry name" value="ABC_TRANSPORTER_2"/>
    <property type="match status" value="1"/>
</dbReference>
<accession>A0A7U9TKU4</accession>
<dbReference type="PANTHER" id="PTHR43820:SF4">
    <property type="entry name" value="HIGH-AFFINITY BRANCHED-CHAIN AMINO ACID TRANSPORT ATP-BINDING PROTEIN LIVF"/>
    <property type="match status" value="1"/>
</dbReference>
<dbReference type="InterPro" id="IPR027417">
    <property type="entry name" value="P-loop_NTPase"/>
</dbReference>
<evidence type="ECO:0000256" key="1">
    <source>
        <dbReference type="ARBA" id="ARBA00005417"/>
    </source>
</evidence>
<name>A0A7U9TKU4_9MOLU</name>
<keyword evidence="2" id="KW-0813">Transport</keyword>
<dbReference type="KEGG" id="manr:MPAN_009060"/>
<dbReference type="GO" id="GO:0005524">
    <property type="term" value="F:ATP binding"/>
    <property type="evidence" value="ECO:0007669"/>
    <property type="project" value="UniProtKB-KW"/>
</dbReference>
<comment type="similarity">
    <text evidence="1">Belongs to the ABC transporter superfamily.</text>
</comment>
<dbReference type="SMART" id="SM00382">
    <property type="entry name" value="AAA"/>
    <property type="match status" value="1"/>
</dbReference>
<evidence type="ECO:0000256" key="3">
    <source>
        <dbReference type="ARBA" id="ARBA00022741"/>
    </source>
</evidence>
<dbReference type="PANTHER" id="PTHR43820">
    <property type="entry name" value="HIGH-AFFINITY BRANCHED-CHAIN AMINO ACID TRANSPORT ATP-BINDING PROTEIN LIVF"/>
    <property type="match status" value="1"/>
</dbReference>
<dbReference type="GO" id="GO:0015658">
    <property type="term" value="F:branched-chain amino acid transmembrane transporter activity"/>
    <property type="evidence" value="ECO:0007669"/>
    <property type="project" value="TreeGrafter"/>
</dbReference>
<dbReference type="AlphaFoldDB" id="A0A7U9TKU4"/>
<keyword evidence="5" id="KW-0029">Amino-acid transport</keyword>
<dbReference type="RefSeq" id="WP_176239856.1">
    <property type="nucleotide sequence ID" value="NZ_AP024412.1"/>
</dbReference>
<dbReference type="CDD" id="cd03224">
    <property type="entry name" value="ABC_TM1139_LivF_branched"/>
    <property type="match status" value="1"/>
</dbReference>